<dbReference type="RefSeq" id="WP_092953934.1">
    <property type="nucleotide sequence ID" value="NZ_FOSQ01000001.1"/>
</dbReference>
<dbReference type="InterPro" id="IPR052205">
    <property type="entry name" value="FliO/MopB"/>
</dbReference>
<dbReference type="PANTHER" id="PTHR38766">
    <property type="entry name" value="FLAGELLAR PROTEIN FLIO"/>
    <property type="match status" value="1"/>
</dbReference>
<reference evidence="2 3" key="1">
    <citation type="submission" date="2016-10" db="EMBL/GenBank/DDBJ databases">
        <authorList>
            <person name="de Groot N.N."/>
        </authorList>
    </citation>
    <scope>NUCLEOTIDE SEQUENCE [LARGE SCALE GENOMIC DNA]</scope>
    <source>
        <strain evidence="2 3">DSM 19981</strain>
    </source>
</reference>
<name>A0A1I3X9Y4_9PROT</name>
<evidence type="ECO:0000256" key="1">
    <source>
        <dbReference type="SAM" id="Phobius"/>
    </source>
</evidence>
<keyword evidence="1" id="KW-1133">Transmembrane helix</keyword>
<evidence type="ECO:0000313" key="3">
    <source>
        <dbReference type="Proteomes" id="UP000199473"/>
    </source>
</evidence>
<dbReference type="Proteomes" id="UP000199473">
    <property type="component" value="Unassembled WGS sequence"/>
</dbReference>
<accession>A0A1I3X9Y4</accession>
<dbReference type="EMBL" id="FOSQ01000001">
    <property type="protein sequence ID" value="SFK16374.1"/>
    <property type="molecule type" value="Genomic_DNA"/>
</dbReference>
<organism evidence="2 3">
    <name type="scientific">Falsiroseomonas stagni DSM 19981</name>
    <dbReference type="NCBI Taxonomy" id="1123062"/>
    <lineage>
        <taxon>Bacteria</taxon>
        <taxon>Pseudomonadati</taxon>
        <taxon>Pseudomonadota</taxon>
        <taxon>Alphaproteobacteria</taxon>
        <taxon>Acetobacterales</taxon>
        <taxon>Roseomonadaceae</taxon>
        <taxon>Falsiroseomonas</taxon>
    </lineage>
</organism>
<evidence type="ECO:0000313" key="2">
    <source>
        <dbReference type="EMBL" id="SFK16374.1"/>
    </source>
</evidence>
<gene>
    <name evidence="2" type="ORF">SAMN02745775_101114</name>
</gene>
<sequence>MDPQSIGTALAALAGVLILIMLLARGLRRLGWAPAAAGSGTRRLAVEGSLPIDGRRRLLLLRCDNRPMLLLTGGPQDVLMPLPTTSQAGEG</sequence>
<dbReference type="PANTHER" id="PTHR38766:SF1">
    <property type="entry name" value="FLAGELLAR PROTEIN FLIO"/>
    <property type="match status" value="1"/>
</dbReference>
<evidence type="ECO:0008006" key="4">
    <source>
        <dbReference type="Google" id="ProtNLM"/>
    </source>
</evidence>
<keyword evidence="1" id="KW-0472">Membrane</keyword>
<dbReference type="AlphaFoldDB" id="A0A1I3X9Y4"/>
<keyword evidence="3" id="KW-1185">Reference proteome</keyword>
<protein>
    <recommendedName>
        <fullName evidence="4">Flagellar protein FliO/FliZ</fullName>
    </recommendedName>
</protein>
<feature type="transmembrane region" description="Helical" evidence="1">
    <location>
        <begin position="6"/>
        <end position="24"/>
    </location>
</feature>
<dbReference type="STRING" id="1123062.SAMN02745775_101114"/>
<proteinExistence type="predicted"/>
<keyword evidence="1" id="KW-0812">Transmembrane</keyword>